<evidence type="ECO:0000259" key="9">
    <source>
        <dbReference type="Pfam" id="PF21305"/>
    </source>
</evidence>
<evidence type="ECO:0000259" key="8">
    <source>
        <dbReference type="Pfam" id="PF03958"/>
    </source>
</evidence>
<dbReference type="Gene3D" id="3.30.1370.120">
    <property type="match status" value="1"/>
</dbReference>
<gene>
    <name evidence="10" type="ORF">FDK22_11085</name>
</gene>
<keyword evidence="3" id="KW-0732">Signal</keyword>
<dbReference type="Pfam" id="PF21305">
    <property type="entry name" value="type_II_gspD_N0"/>
    <property type="match status" value="1"/>
</dbReference>
<dbReference type="InterPro" id="IPR050810">
    <property type="entry name" value="Bact_Secretion_Sys_Channel"/>
</dbReference>
<comment type="subcellular location">
    <subcellularLocation>
        <location evidence="6">Cell outer membrane</location>
    </subcellularLocation>
    <subcellularLocation>
        <location evidence="1">Membrane</location>
    </subcellularLocation>
</comment>
<dbReference type="InterPro" id="IPR001775">
    <property type="entry name" value="GspD/PilQ"/>
</dbReference>
<protein>
    <submittedName>
        <fullName evidence="10">General secretion pathway protein GspD</fullName>
    </submittedName>
</protein>
<evidence type="ECO:0000256" key="3">
    <source>
        <dbReference type="ARBA" id="ARBA00022729"/>
    </source>
</evidence>
<dbReference type="Pfam" id="PF00263">
    <property type="entry name" value="Secretin"/>
    <property type="match status" value="1"/>
</dbReference>
<dbReference type="OrthoDB" id="9775455at2"/>
<evidence type="ECO:0000256" key="6">
    <source>
        <dbReference type="RuleBase" id="RU004004"/>
    </source>
</evidence>
<keyword evidence="6" id="KW-0813">Transport</keyword>
<dbReference type="PANTHER" id="PTHR30332:SF24">
    <property type="entry name" value="SECRETIN GSPD-RELATED"/>
    <property type="match status" value="1"/>
</dbReference>
<keyword evidence="4" id="KW-0472">Membrane</keyword>
<dbReference type="PRINTS" id="PR00811">
    <property type="entry name" value="BCTERIALGSPD"/>
</dbReference>
<dbReference type="InterPro" id="IPR004846">
    <property type="entry name" value="T2SS/T3SS_dom"/>
</dbReference>
<dbReference type="GO" id="GO:0015627">
    <property type="term" value="C:type II protein secretion system complex"/>
    <property type="evidence" value="ECO:0007669"/>
    <property type="project" value="TreeGrafter"/>
</dbReference>
<reference evidence="10 11" key="1">
    <citation type="submission" date="2019-05" db="EMBL/GenBank/DDBJ databases">
        <title>Arcobacter sp. nov., isolated from sea sediment.</title>
        <authorList>
            <person name="Kim W."/>
        </authorList>
    </citation>
    <scope>NUCLEOTIDE SEQUENCE [LARGE SCALE GENOMIC DNA]</scope>
    <source>
        <strain evidence="10 11">CAU 1517</strain>
    </source>
</reference>
<evidence type="ECO:0000259" key="7">
    <source>
        <dbReference type="Pfam" id="PF00263"/>
    </source>
</evidence>
<evidence type="ECO:0000256" key="1">
    <source>
        <dbReference type="ARBA" id="ARBA00004370"/>
    </source>
</evidence>
<dbReference type="EMBL" id="VANU01000004">
    <property type="protein sequence ID" value="TLP37840.1"/>
    <property type="molecule type" value="Genomic_DNA"/>
</dbReference>
<dbReference type="GO" id="GO:0009306">
    <property type="term" value="P:protein secretion"/>
    <property type="evidence" value="ECO:0007669"/>
    <property type="project" value="InterPro"/>
</dbReference>
<dbReference type="InterPro" id="IPR049371">
    <property type="entry name" value="GspD-like_N0"/>
</dbReference>
<dbReference type="InterPro" id="IPR038591">
    <property type="entry name" value="NolW-like_sf"/>
</dbReference>
<feature type="domain" description="Type II/III secretion system secretin-like" evidence="7">
    <location>
        <begin position="266"/>
        <end position="426"/>
    </location>
</feature>
<dbReference type="Pfam" id="PF03958">
    <property type="entry name" value="Secretin_N"/>
    <property type="match status" value="1"/>
</dbReference>
<dbReference type="Proteomes" id="UP000308901">
    <property type="component" value="Unassembled WGS sequence"/>
</dbReference>
<evidence type="ECO:0000256" key="5">
    <source>
        <dbReference type="RuleBase" id="RU004003"/>
    </source>
</evidence>
<sequence>MKLLFSLFLLLTNLLSGELINVNFKGLKLKELIDVTSRSINKSILVTDSIEGEVDFISNEPIEKSKLLSILKFSLESNGYKLIESDNILRVVKSDFKVLTPIRKKVVQKQNKIISKTITKNIKKDSRTEVVFLINIEARNLEKILKELIAKREEKITIAIDEEFNSIIIDGSSDEVKNLKTLISKLDIEKKQVYIKANIIELNNNLLQDVGLRFGIFGGKAFSGGLYTFASNLNLGEAIAIDTSSLNIQIPNVSSSIALGASLNLLNKTYALDIISQPSILCINNKQSSIYVGETISIQTGSTTTDGGTTKTNFEREDVGLTLKVKPRVSKENKVLIQIDTILEGIKNENYTNSNPNTSKKELRTTAVVNNGESVILGGLIENKNQKSVEKIPIAGDIPLIGELFKNRLNDVQNKSLVVIITPYVVPINKDLTYIREELSKLKSLEDEFLEKVLLILNAKARAKKGLNSTSEVSENQLTNEEKHKLRMKKYFHIN</sequence>
<evidence type="ECO:0000313" key="11">
    <source>
        <dbReference type="Proteomes" id="UP000308901"/>
    </source>
</evidence>
<dbReference type="Gene3D" id="3.55.50.30">
    <property type="match status" value="1"/>
</dbReference>
<keyword evidence="2" id="KW-0812">Transmembrane</keyword>
<feature type="domain" description="NolW-like" evidence="8">
    <location>
        <begin position="128"/>
        <end position="192"/>
    </location>
</feature>
<comment type="caution">
    <text evidence="10">The sequence shown here is derived from an EMBL/GenBank/DDBJ whole genome shotgun (WGS) entry which is preliminary data.</text>
</comment>
<evidence type="ECO:0000313" key="10">
    <source>
        <dbReference type="EMBL" id="TLP37840.1"/>
    </source>
</evidence>
<dbReference type="RefSeq" id="WP_138153020.1">
    <property type="nucleotide sequence ID" value="NZ_VANU01000004.1"/>
</dbReference>
<keyword evidence="11" id="KW-1185">Reference proteome</keyword>
<comment type="similarity">
    <text evidence="5">Belongs to the bacterial secretin family.</text>
</comment>
<evidence type="ECO:0000256" key="4">
    <source>
        <dbReference type="ARBA" id="ARBA00023136"/>
    </source>
</evidence>
<evidence type="ECO:0000256" key="2">
    <source>
        <dbReference type="ARBA" id="ARBA00022692"/>
    </source>
</evidence>
<dbReference type="InterPro" id="IPR005644">
    <property type="entry name" value="NolW-like"/>
</dbReference>
<organism evidence="10 11">
    <name type="scientific">Arcobacter arenosus</name>
    <dbReference type="NCBI Taxonomy" id="2576037"/>
    <lineage>
        <taxon>Bacteria</taxon>
        <taxon>Pseudomonadati</taxon>
        <taxon>Campylobacterota</taxon>
        <taxon>Epsilonproteobacteria</taxon>
        <taxon>Campylobacterales</taxon>
        <taxon>Arcobacteraceae</taxon>
        <taxon>Arcobacter</taxon>
    </lineage>
</organism>
<proteinExistence type="inferred from homology"/>
<dbReference type="PANTHER" id="PTHR30332">
    <property type="entry name" value="PROBABLE GENERAL SECRETION PATHWAY PROTEIN D"/>
    <property type="match status" value="1"/>
</dbReference>
<accession>A0A5R8Y0W5</accession>
<dbReference type="GO" id="GO:0009279">
    <property type="term" value="C:cell outer membrane"/>
    <property type="evidence" value="ECO:0007669"/>
    <property type="project" value="UniProtKB-SubCell"/>
</dbReference>
<feature type="domain" description="GspD-like N0" evidence="9">
    <location>
        <begin position="22"/>
        <end position="91"/>
    </location>
</feature>
<name>A0A5R8Y0W5_9BACT</name>
<dbReference type="AlphaFoldDB" id="A0A5R8Y0W5"/>